<sequence length="274" mass="30035">MTIFLYKLLLGFIVGSLIATFSYTTNLLTKSGAFAVIFIAGVVCGFGPWFTWLLLILFFGSSGCVHLAKKVMKIAKIDSIAEKGHTRDAWQVLANSLPAIISLVLFYYTENQLFMIGYVSAIAGATADTLGSEIGILSTQVPRSIITLKPIEPGLSGGVSILGSVASIFGSLLISFAFWLFFGWNHFSQLPTSVMIILPCICGIVNSIVDSLLGATLQAKYRCVICEQLTEQKKHHLQPSKLVNGISWFSNDWVNFFSGSLTVLLSWVIIFYMY</sequence>
<evidence type="ECO:0000256" key="3">
    <source>
        <dbReference type="ARBA" id="ARBA00022692"/>
    </source>
</evidence>
<keyword evidence="10" id="KW-1185">Reference proteome</keyword>
<dbReference type="PANTHER" id="PTHR13353:SF5">
    <property type="entry name" value="TRANSMEMBRANE PROTEIN 19"/>
    <property type="match status" value="1"/>
</dbReference>
<keyword evidence="3 6" id="KW-0812">Transmembrane</keyword>
<comment type="similarity">
    <text evidence="2">Belongs to the TMEM19 family.</text>
</comment>
<comment type="caution">
    <text evidence="7">The sequence shown here is derived from an EMBL/GenBank/DDBJ whole genome shotgun (WGS) entry which is preliminary data.</text>
</comment>
<dbReference type="AlphaFoldDB" id="R2QXS0"/>
<reference evidence="7 9" key="1">
    <citation type="submission" date="2013-02" db="EMBL/GenBank/DDBJ databases">
        <title>The Genome Sequence of Enterococcus haemoperoxidus BAA-382.</title>
        <authorList>
            <consortium name="The Broad Institute Genome Sequencing Platform"/>
            <consortium name="The Broad Institute Genome Sequencing Center for Infectious Disease"/>
            <person name="Earl A.M."/>
            <person name="Gilmore M.S."/>
            <person name="Lebreton F."/>
            <person name="Walker B."/>
            <person name="Young S.K."/>
            <person name="Zeng Q."/>
            <person name="Gargeya S."/>
            <person name="Fitzgerald M."/>
            <person name="Haas B."/>
            <person name="Abouelleil A."/>
            <person name="Alvarado L."/>
            <person name="Arachchi H.M."/>
            <person name="Berlin A.M."/>
            <person name="Chapman S.B."/>
            <person name="Dewar J."/>
            <person name="Goldberg J."/>
            <person name="Griggs A."/>
            <person name="Gujja S."/>
            <person name="Hansen M."/>
            <person name="Howarth C."/>
            <person name="Imamovic A."/>
            <person name="Larimer J."/>
            <person name="McCowan C."/>
            <person name="Murphy C."/>
            <person name="Neiman D."/>
            <person name="Pearson M."/>
            <person name="Priest M."/>
            <person name="Roberts A."/>
            <person name="Saif S."/>
            <person name="Shea T."/>
            <person name="Sisk P."/>
            <person name="Sykes S."/>
            <person name="Wortman J."/>
            <person name="Nusbaum C."/>
            <person name="Birren B."/>
        </authorList>
    </citation>
    <scope>NUCLEOTIDE SEQUENCE [LARGE SCALE GENOMIC DNA]</scope>
    <source>
        <strain evidence="7 9">ATCC BAA-382</strain>
    </source>
</reference>
<dbReference type="OrthoDB" id="9808500at2"/>
<dbReference type="EMBL" id="AJAR01000003">
    <property type="protein sequence ID" value="EOI00186.1"/>
    <property type="molecule type" value="Genomic_DNA"/>
</dbReference>
<keyword evidence="4 6" id="KW-1133">Transmembrane helix</keyword>
<feature type="transmembrane region" description="Helical" evidence="6">
    <location>
        <begin position="35"/>
        <end position="68"/>
    </location>
</feature>
<organism evidence="7 9">
    <name type="scientific">Enterococcus haemoperoxidus ATCC BAA-382</name>
    <dbReference type="NCBI Taxonomy" id="1158608"/>
    <lineage>
        <taxon>Bacteria</taxon>
        <taxon>Bacillati</taxon>
        <taxon>Bacillota</taxon>
        <taxon>Bacilli</taxon>
        <taxon>Lactobacillales</taxon>
        <taxon>Enterococcaceae</taxon>
        <taxon>Enterococcus</taxon>
    </lineage>
</organism>
<dbReference type="Proteomes" id="UP000014197">
    <property type="component" value="Unassembled WGS sequence"/>
</dbReference>
<dbReference type="Pfam" id="PF01940">
    <property type="entry name" value="DUF92"/>
    <property type="match status" value="1"/>
</dbReference>
<evidence type="ECO:0000256" key="1">
    <source>
        <dbReference type="ARBA" id="ARBA00004141"/>
    </source>
</evidence>
<keyword evidence="5 6" id="KW-0472">Membrane</keyword>
<evidence type="ECO:0000313" key="9">
    <source>
        <dbReference type="Proteomes" id="UP000013858"/>
    </source>
</evidence>
<evidence type="ECO:0000256" key="2">
    <source>
        <dbReference type="ARBA" id="ARBA00009012"/>
    </source>
</evidence>
<comment type="subcellular location">
    <subcellularLocation>
        <location evidence="1">Membrane</location>
        <topology evidence="1">Multi-pass membrane protein</topology>
    </subcellularLocation>
</comment>
<accession>R2QXS0</accession>
<dbReference type="PATRIC" id="fig|1158608.3.peg.185"/>
<protein>
    <submittedName>
        <fullName evidence="7">TIGR00297 family protein</fullName>
    </submittedName>
</protein>
<reference evidence="8 10" key="2">
    <citation type="submission" date="2013-03" db="EMBL/GenBank/DDBJ databases">
        <title>The Genome Sequence of Enterococcus haemoperoxidus BAA-382 (PacBio/Illumina hybrid assembly).</title>
        <authorList>
            <consortium name="The Broad Institute Genomics Platform"/>
            <consortium name="The Broad Institute Genome Sequencing Center for Infectious Disease"/>
            <person name="Earl A."/>
            <person name="Russ C."/>
            <person name="Gilmore M."/>
            <person name="Surin D."/>
            <person name="Walker B."/>
            <person name="Young S."/>
            <person name="Zeng Q."/>
            <person name="Gargeya S."/>
            <person name="Fitzgerald M."/>
            <person name="Haas B."/>
            <person name="Abouelleil A."/>
            <person name="Allen A.W."/>
            <person name="Alvarado L."/>
            <person name="Arachchi H.M."/>
            <person name="Berlin A.M."/>
            <person name="Chapman S.B."/>
            <person name="Gainer-Dewar J."/>
            <person name="Goldberg J."/>
            <person name="Griggs A."/>
            <person name="Gujja S."/>
            <person name="Hansen M."/>
            <person name="Howarth C."/>
            <person name="Imamovic A."/>
            <person name="Ireland A."/>
            <person name="Larimer J."/>
            <person name="McCowan C."/>
            <person name="Murphy C."/>
            <person name="Pearson M."/>
            <person name="Poon T.W."/>
            <person name="Priest M."/>
            <person name="Roberts A."/>
            <person name="Saif S."/>
            <person name="Shea T."/>
            <person name="Sisk P."/>
            <person name="Sykes S."/>
            <person name="Wortman J."/>
            <person name="Nusbaum C."/>
            <person name="Birren B."/>
        </authorList>
    </citation>
    <scope>NUCLEOTIDE SEQUENCE [LARGE SCALE GENOMIC DNA]</scope>
    <source>
        <strain evidence="8 10">ATCC BAA-382</strain>
    </source>
</reference>
<dbReference type="PANTHER" id="PTHR13353">
    <property type="entry name" value="TRANSMEMBRANE PROTEIN 19"/>
    <property type="match status" value="1"/>
</dbReference>
<feature type="transmembrane region" description="Helical" evidence="6">
    <location>
        <begin position="89"/>
        <end position="109"/>
    </location>
</feature>
<dbReference type="GO" id="GO:0016020">
    <property type="term" value="C:membrane"/>
    <property type="evidence" value="ECO:0007669"/>
    <property type="project" value="UniProtKB-SubCell"/>
</dbReference>
<dbReference type="EMBL" id="ASVY01000003">
    <property type="protein sequence ID" value="EOT59576.1"/>
    <property type="molecule type" value="Genomic_DNA"/>
</dbReference>
<gene>
    <name evidence="8" type="ORF">I583_02211</name>
    <name evidence="7" type="ORF">UAW_00200</name>
</gene>
<evidence type="ECO:0000256" key="5">
    <source>
        <dbReference type="ARBA" id="ARBA00023136"/>
    </source>
</evidence>
<dbReference type="Proteomes" id="UP000013858">
    <property type="component" value="Unassembled WGS sequence"/>
</dbReference>
<dbReference type="STRING" id="155618.RV06_GL000985"/>
<dbReference type="eggNOG" id="COG1836">
    <property type="taxonomic scope" value="Bacteria"/>
</dbReference>
<feature type="transmembrane region" description="Helical" evidence="6">
    <location>
        <begin position="158"/>
        <end position="182"/>
    </location>
</feature>
<evidence type="ECO:0000256" key="4">
    <source>
        <dbReference type="ARBA" id="ARBA00022989"/>
    </source>
</evidence>
<name>R2QXS0_9ENTE</name>
<feature type="transmembrane region" description="Helical" evidence="6">
    <location>
        <begin position="253"/>
        <end position="273"/>
    </location>
</feature>
<feature type="transmembrane region" description="Helical" evidence="6">
    <location>
        <begin position="194"/>
        <end position="213"/>
    </location>
</feature>
<dbReference type="RefSeq" id="WP_010760419.1">
    <property type="nucleotide sequence ID" value="NZ_KB946315.1"/>
</dbReference>
<feature type="transmembrane region" description="Helical" evidence="6">
    <location>
        <begin position="5"/>
        <end position="23"/>
    </location>
</feature>
<evidence type="ECO:0000313" key="8">
    <source>
        <dbReference type="EMBL" id="EOT59576.1"/>
    </source>
</evidence>
<evidence type="ECO:0000256" key="6">
    <source>
        <dbReference type="SAM" id="Phobius"/>
    </source>
</evidence>
<proteinExistence type="inferred from homology"/>
<evidence type="ECO:0000313" key="10">
    <source>
        <dbReference type="Proteomes" id="UP000014197"/>
    </source>
</evidence>
<evidence type="ECO:0000313" key="7">
    <source>
        <dbReference type="EMBL" id="EOI00186.1"/>
    </source>
</evidence>
<dbReference type="InterPro" id="IPR002794">
    <property type="entry name" value="DUF92_TMEM19"/>
</dbReference>